<dbReference type="VEuPathDB" id="ToxoDB:BESB_016770"/>
<feature type="region of interest" description="Disordered" evidence="1">
    <location>
        <begin position="96"/>
        <end position="119"/>
    </location>
</feature>
<dbReference type="PANTHER" id="PTHR46167:SF1">
    <property type="entry name" value="N-LYSINE METHYLTRANSFERASE KMT5A"/>
    <property type="match status" value="1"/>
</dbReference>
<dbReference type="InterPro" id="IPR046341">
    <property type="entry name" value="SET_dom_sf"/>
</dbReference>
<name>A0A2A9M345_BESBE</name>
<dbReference type="InterPro" id="IPR001214">
    <property type="entry name" value="SET_dom"/>
</dbReference>
<feature type="region of interest" description="Disordered" evidence="1">
    <location>
        <begin position="635"/>
        <end position="950"/>
    </location>
</feature>
<gene>
    <name evidence="3" type="ORF">BESB_016770</name>
</gene>
<comment type="caution">
    <text evidence="3">The sequence shown here is derived from an EMBL/GenBank/DDBJ whole genome shotgun (WGS) entry which is preliminary data.</text>
</comment>
<dbReference type="GO" id="GO:0006357">
    <property type="term" value="P:regulation of transcription by RNA polymerase II"/>
    <property type="evidence" value="ECO:0007669"/>
    <property type="project" value="TreeGrafter"/>
</dbReference>
<feature type="compositionally biased region" description="Low complexity" evidence="1">
    <location>
        <begin position="655"/>
        <end position="675"/>
    </location>
</feature>
<feature type="compositionally biased region" description="Low complexity" evidence="1">
    <location>
        <begin position="893"/>
        <end position="908"/>
    </location>
</feature>
<feature type="compositionally biased region" description="Basic and acidic residues" evidence="1">
    <location>
        <begin position="1254"/>
        <end position="1269"/>
    </location>
</feature>
<dbReference type="GO" id="GO:0005700">
    <property type="term" value="C:polytene chromosome"/>
    <property type="evidence" value="ECO:0007669"/>
    <property type="project" value="TreeGrafter"/>
</dbReference>
<feature type="compositionally biased region" description="Basic and acidic residues" evidence="1">
    <location>
        <begin position="291"/>
        <end position="322"/>
    </location>
</feature>
<keyword evidence="4" id="KW-1185">Reference proteome</keyword>
<feature type="domain" description="SET" evidence="2">
    <location>
        <begin position="1666"/>
        <end position="1794"/>
    </location>
</feature>
<dbReference type="SUPFAM" id="SSF82199">
    <property type="entry name" value="SET domain"/>
    <property type="match status" value="1"/>
</dbReference>
<dbReference type="Proteomes" id="UP000224006">
    <property type="component" value="Chromosome X"/>
</dbReference>
<accession>A0A2A9M345</accession>
<feature type="region of interest" description="Disordered" evidence="1">
    <location>
        <begin position="1014"/>
        <end position="1047"/>
    </location>
</feature>
<dbReference type="InterPro" id="IPR051760">
    <property type="entry name" value="KMT5A"/>
</dbReference>
<feature type="compositionally biased region" description="Low complexity" evidence="1">
    <location>
        <begin position="99"/>
        <end position="110"/>
    </location>
</feature>
<evidence type="ECO:0000313" key="4">
    <source>
        <dbReference type="Proteomes" id="UP000224006"/>
    </source>
</evidence>
<feature type="compositionally biased region" description="Basic and acidic residues" evidence="1">
    <location>
        <begin position="1134"/>
        <end position="1143"/>
    </location>
</feature>
<feature type="compositionally biased region" description="Gly residues" evidence="1">
    <location>
        <begin position="1084"/>
        <end position="1098"/>
    </location>
</feature>
<dbReference type="OrthoDB" id="339390at2759"/>
<dbReference type="GO" id="GO:0042799">
    <property type="term" value="F:histone H4K20 methyltransferase activity"/>
    <property type="evidence" value="ECO:0007669"/>
    <property type="project" value="TreeGrafter"/>
</dbReference>
<dbReference type="Gene3D" id="2.170.270.10">
    <property type="entry name" value="SET domain"/>
    <property type="match status" value="1"/>
</dbReference>
<dbReference type="PROSITE" id="PS50280">
    <property type="entry name" value="SET"/>
    <property type="match status" value="1"/>
</dbReference>
<feature type="compositionally biased region" description="Low complexity" evidence="1">
    <location>
        <begin position="1019"/>
        <end position="1032"/>
    </location>
</feature>
<dbReference type="EMBL" id="NWUJ01000011">
    <property type="protein sequence ID" value="PFH32359.1"/>
    <property type="molecule type" value="Genomic_DNA"/>
</dbReference>
<feature type="region of interest" description="Disordered" evidence="1">
    <location>
        <begin position="1220"/>
        <end position="1395"/>
    </location>
</feature>
<proteinExistence type="predicted"/>
<dbReference type="Pfam" id="PF00856">
    <property type="entry name" value="SET"/>
    <property type="match status" value="1"/>
</dbReference>
<feature type="compositionally biased region" description="Low complexity" evidence="1">
    <location>
        <begin position="208"/>
        <end position="220"/>
    </location>
</feature>
<feature type="compositionally biased region" description="Basic and acidic residues" evidence="1">
    <location>
        <begin position="864"/>
        <end position="878"/>
    </location>
</feature>
<feature type="region of interest" description="Disordered" evidence="1">
    <location>
        <begin position="206"/>
        <end position="392"/>
    </location>
</feature>
<evidence type="ECO:0000313" key="3">
    <source>
        <dbReference type="EMBL" id="PFH32359.1"/>
    </source>
</evidence>
<feature type="compositionally biased region" description="Basic and acidic residues" evidence="1">
    <location>
        <begin position="830"/>
        <end position="854"/>
    </location>
</feature>
<feature type="compositionally biased region" description="Gly residues" evidence="1">
    <location>
        <begin position="912"/>
        <end position="925"/>
    </location>
</feature>
<dbReference type="KEGG" id="bbes:BESB_016770"/>
<dbReference type="STRING" id="94643.A0A2A9M345"/>
<feature type="region of interest" description="Disordered" evidence="1">
    <location>
        <begin position="1081"/>
        <end position="1112"/>
    </location>
</feature>
<dbReference type="PANTHER" id="PTHR46167">
    <property type="entry name" value="N-LYSINE METHYLTRANSFERASE KMT5A"/>
    <property type="match status" value="1"/>
</dbReference>
<sequence length="1809" mass="190277">MEMSEDVAPGAERAGVLCGDEFCEEYVASQDSDARGNSPSRRCGTLAAEREVTMGDASDEATQPGDRCVVAAAENAPCVSSAPVLCMHPGNGRFPTADSSQGAHAAEHASGSGGDDTRRALVPDACAAADGDAPISALAPTVHKGPAAAQMTAARAHAASACGAPTLHAVVGDRASIAAPGAPSHAQKSAPRGICAAAKSIVRNSGCSRPSPLSSAPPTAAGGGGVCPRGQRDGSGAPGGDAERRPATPGGELANSLAESPRNPSSRELDQGVPELIGGSSAPHASGSVGEYDRVSEGSEAADKRDGRECDKAFSGESLSKDGKKKASGFSTSLSSSRSSSVAAPSRGGDAGAKKRKGAGDAASLPRAGGVRRPSLSKSRRSGVVASGSSRRDRDEEDYASLYYALPGQVKKKMKRTAGDALGVPAFASPRLQTTPSPFRRLASKKVASASCLLARKYEESSPYAGGDHASHSHHYYHWLAASHASGGSGAHSGLAGGGGLGPAGGGRSGGLSEKVRKLVEQTMSEKHRVVWIERGEAKGFLPLPGMQEERVYLVWTEKGIDILADVQAYIPWTHCPVLMPTKYRRNQIPFLVLSSTSVALLFSHVCRRSATAVYRLPLPRTPQAYRKHVLNLLRTEEPEKPASQPSKSQRRRSPCSSPSPNGRSKLASAPAEAKSPSEDAGSTAEPKPSPAPSPHSGTSPSASSSRPFRLSAASPQEATADAAAPAVPVSSPDQGGGRPPLKSEGGAASPPAFFLPSALTTAASLSSSLGSASPTPTEGPLLESAGSGEKESEKPDLSMPRPSPDAREPVKAQTGPDGEGPQGTPTAGAKEKKPEGEAAKAEEDSAARVKAELQGDQPSTGEAPKETKDREMQREGEGPPPRSSSAPTSQLSPKSTATAAASSPPSSRMARGGGAGRAQRGGQGASKEGERDAAESGTPGEEVADDEDLFWANGGKKGFPLTAVDMRDFYCCSQGKVIGEDYVYFRQYLPDDEGADIYDLHVSIRKRPKKLLLKKPRVPSSSASFSAGAGAQKRLEESDAPLASSPGDLSSAFAASSPDLASSGSSGVAAGGDSLLEDTLAHGGAGAAPEGGEGGGSKVDSGAATAAPDASKASPAQLLRLLMAPNPGGAVEAGEKEAKEEGGDSGSSATWKNWTYVDDYGEDGMDAALKLPFSFTSEVRVLLGLATSPTPHRCNMSLASHRVAGAVQRKIRMYQCSADGETRGEQVDPFEPEAPSSRVSTSGDDGDEEREDAETAKDGEEKAGKGDASEAEIAAARPSGTAEEEAKASAQESPEGAAPPAPSVKQGEQAGAGADVELSSGRDGSEAGEDKRAPEDEAKEAAGAEKGAETGDEDMEREAAEKTDSEEEDDEQQKKRRSETETFAISSHDLPNGSLAEIDYPTEFTQFREADRIRIYDRDFVARALKLIVDVALVSGGADLSAVNLAQYAPNLFWNIIRFSGGNKDIDEVVRTIAPSVASLRSARGRRKRELESSSFATLSSGRLGAAARRGDRSLHDDFLGAGRWVKKNKAADAAAFSLEDWLAGNGDDSRRSAAERAETGVDKAKQREEKRQKELEERFLEMKHEFEEKARNMIARRLALKDEMHSDGKGSKKRVPSLPENDDRALVNLIIDPEQGILKWPLSLMSIRQRNVIYQECLRRDLTACIRLTKVPGKGRAVFAADTILKDDFVVEYKGELCSEREAREREQRYNRSRVPMGSFMFYFKNGSRMMAIDATDEKQDFGPARLINHSRKNPNMTPRAIMFDDLSSEPRLIFVARRNIEKDEELLVDYGERDPDVIKEHPWLNN</sequence>
<feature type="region of interest" description="Disordered" evidence="1">
    <location>
        <begin position="1549"/>
        <end position="1572"/>
    </location>
</feature>
<dbReference type="RefSeq" id="XP_029216368.1">
    <property type="nucleotide sequence ID" value="XM_029360392.1"/>
</dbReference>
<feature type="region of interest" description="Disordered" evidence="1">
    <location>
        <begin position="1127"/>
        <end position="1152"/>
    </location>
</feature>
<protein>
    <recommendedName>
        <fullName evidence="2">SET domain-containing protein</fullName>
    </recommendedName>
</protein>
<dbReference type="GO" id="GO:0005634">
    <property type="term" value="C:nucleus"/>
    <property type="evidence" value="ECO:0007669"/>
    <property type="project" value="TreeGrafter"/>
</dbReference>
<dbReference type="GeneID" id="40306738"/>
<feature type="compositionally biased region" description="Gly residues" evidence="1">
    <location>
        <begin position="491"/>
        <end position="510"/>
    </location>
</feature>
<reference evidence="3 4" key="1">
    <citation type="submission" date="2017-09" db="EMBL/GenBank/DDBJ databases">
        <title>Genome sequencing of Besnoitia besnoiti strain Bb-Ger1.</title>
        <authorList>
            <person name="Schares G."/>
            <person name="Venepally P."/>
            <person name="Lorenzi H.A."/>
        </authorList>
    </citation>
    <scope>NUCLEOTIDE SEQUENCE [LARGE SCALE GENOMIC DNA]</scope>
    <source>
        <strain evidence="3 4">Bb-Ger1</strain>
    </source>
</reference>
<dbReference type="SMART" id="SM00317">
    <property type="entry name" value="SET"/>
    <property type="match status" value="1"/>
</dbReference>
<feature type="region of interest" description="Disordered" evidence="1">
    <location>
        <begin position="491"/>
        <end position="513"/>
    </location>
</feature>
<evidence type="ECO:0000259" key="2">
    <source>
        <dbReference type="PROSITE" id="PS50280"/>
    </source>
</evidence>
<feature type="compositionally biased region" description="Low complexity" evidence="1">
    <location>
        <begin position="328"/>
        <end position="348"/>
    </location>
</feature>
<evidence type="ECO:0000256" key="1">
    <source>
        <dbReference type="SAM" id="MobiDB-lite"/>
    </source>
</evidence>
<feature type="compositionally biased region" description="Low complexity" evidence="1">
    <location>
        <begin position="746"/>
        <end position="777"/>
    </location>
</feature>
<feature type="compositionally biased region" description="Basic and acidic residues" evidence="1">
    <location>
        <begin position="1324"/>
        <end position="1350"/>
    </location>
</feature>
<feature type="compositionally biased region" description="Low complexity" evidence="1">
    <location>
        <begin position="695"/>
        <end position="734"/>
    </location>
</feature>
<organism evidence="3 4">
    <name type="scientific">Besnoitia besnoiti</name>
    <name type="common">Apicomplexan protozoan</name>
    <dbReference type="NCBI Taxonomy" id="94643"/>
    <lineage>
        <taxon>Eukaryota</taxon>
        <taxon>Sar</taxon>
        <taxon>Alveolata</taxon>
        <taxon>Apicomplexa</taxon>
        <taxon>Conoidasida</taxon>
        <taxon>Coccidia</taxon>
        <taxon>Eucoccidiorida</taxon>
        <taxon>Eimeriorina</taxon>
        <taxon>Sarcocystidae</taxon>
        <taxon>Besnoitia</taxon>
    </lineage>
</organism>